<comment type="caution">
    <text evidence="1">The sequence shown here is derived from an EMBL/GenBank/DDBJ whole genome shotgun (WGS) entry which is preliminary data.</text>
</comment>
<evidence type="ECO:0000313" key="1">
    <source>
        <dbReference type="EMBL" id="KXB81403.1"/>
    </source>
</evidence>
<gene>
    <name evidence="1" type="ORF">HMPREF1860_00177</name>
</gene>
<organism evidence="1">
    <name type="scientific">Prevotella amnii</name>
    <dbReference type="NCBI Taxonomy" id="419005"/>
    <lineage>
        <taxon>Bacteria</taxon>
        <taxon>Pseudomonadati</taxon>
        <taxon>Bacteroidota</taxon>
        <taxon>Bacteroidia</taxon>
        <taxon>Bacteroidales</taxon>
        <taxon>Prevotellaceae</taxon>
        <taxon>Prevotella</taxon>
    </lineage>
</organism>
<reference evidence="1 2" key="1">
    <citation type="submission" date="2016-01" db="EMBL/GenBank/DDBJ databases">
        <authorList>
            <person name="Oliw E.H."/>
        </authorList>
    </citation>
    <scope>NUCLEOTIDE SEQUENCE [LARGE SCALE GENOMIC DNA]</scope>
    <source>
        <strain evidence="1 2">DNF00307</strain>
    </source>
</reference>
<name>A0A134BNA1_9BACT</name>
<accession>A0A134BNA1</accession>
<proteinExistence type="predicted"/>
<protein>
    <submittedName>
        <fullName evidence="1">Uncharacterized protein</fullName>
    </submittedName>
</protein>
<dbReference type="STRING" id="419005.HMPREF1860_00177"/>
<dbReference type="AlphaFoldDB" id="A0A134BNA1"/>
<sequence>MILLLIYYFKRCLSSVVMPCEICIKMFFPSKQHIKANIYTKERCNIS</sequence>
<dbReference type="PATRIC" id="fig|419005.5.peg.180"/>
<evidence type="ECO:0000313" key="2">
    <source>
        <dbReference type="Proteomes" id="UP000070531"/>
    </source>
</evidence>
<dbReference type="Proteomes" id="UP000070531">
    <property type="component" value="Unassembled WGS sequence"/>
</dbReference>
<dbReference type="EMBL" id="LSDL01000011">
    <property type="protein sequence ID" value="KXB81403.1"/>
    <property type="molecule type" value="Genomic_DNA"/>
</dbReference>